<dbReference type="GO" id="GO:0005737">
    <property type="term" value="C:cytoplasm"/>
    <property type="evidence" value="ECO:0007669"/>
    <property type="project" value="TreeGrafter"/>
</dbReference>
<comment type="caution">
    <text evidence="2">The sequence shown here is derived from an EMBL/GenBank/DDBJ whole genome shotgun (WGS) entry which is preliminary data.</text>
</comment>
<organism evidence="2 3">
    <name type="scientific">Pleurodeles waltl</name>
    <name type="common">Iberian ribbed newt</name>
    <dbReference type="NCBI Taxonomy" id="8319"/>
    <lineage>
        <taxon>Eukaryota</taxon>
        <taxon>Metazoa</taxon>
        <taxon>Chordata</taxon>
        <taxon>Craniata</taxon>
        <taxon>Vertebrata</taxon>
        <taxon>Euteleostomi</taxon>
        <taxon>Amphibia</taxon>
        <taxon>Batrachia</taxon>
        <taxon>Caudata</taxon>
        <taxon>Salamandroidea</taxon>
        <taxon>Salamandridae</taxon>
        <taxon>Pleurodelinae</taxon>
        <taxon>Pleurodeles</taxon>
    </lineage>
</organism>
<dbReference type="PANTHER" id="PTHR19321:SF1">
    <property type="entry name" value="PROTEIN REGULATOR OF CYTOKINESIS 1"/>
    <property type="match status" value="1"/>
</dbReference>
<evidence type="ECO:0000256" key="1">
    <source>
        <dbReference type="SAM" id="MobiDB-lite"/>
    </source>
</evidence>
<proteinExistence type="predicted"/>
<name>A0AAV7TTY7_PLEWA</name>
<feature type="region of interest" description="Disordered" evidence="1">
    <location>
        <begin position="486"/>
        <end position="537"/>
    </location>
</feature>
<dbReference type="GO" id="GO:1990023">
    <property type="term" value="C:mitotic spindle midzone"/>
    <property type="evidence" value="ECO:0007669"/>
    <property type="project" value="TreeGrafter"/>
</dbReference>
<dbReference type="GO" id="GO:0051256">
    <property type="term" value="P:mitotic spindle midzone assembly"/>
    <property type="evidence" value="ECO:0007669"/>
    <property type="project" value="TreeGrafter"/>
</dbReference>
<gene>
    <name evidence="2" type="ORF">NDU88_005321</name>
</gene>
<dbReference type="InterPro" id="IPR007145">
    <property type="entry name" value="MAP65_Ase1_PRC1"/>
</dbReference>
<dbReference type="AlphaFoldDB" id="A0AAV7TTY7"/>
<feature type="compositionally biased region" description="Low complexity" evidence="1">
    <location>
        <begin position="493"/>
        <end position="513"/>
    </location>
</feature>
<dbReference type="Proteomes" id="UP001066276">
    <property type="component" value="Chromosome 3_2"/>
</dbReference>
<dbReference type="PANTHER" id="PTHR19321">
    <property type="entry name" value="PROTEIN REGULATOR OF CYTOKINESIS 1 PRC1-RELATED"/>
    <property type="match status" value="1"/>
</dbReference>
<dbReference type="Pfam" id="PF03999">
    <property type="entry name" value="MAP65_ASE1"/>
    <property type="match status" value="1"/>
</dbReference>
<evidence type="ECO:0000313" key="2">
    <source>
        <dbReference type="EMBL" id="KAJ1180097.1"/>
    </source>
</evidence>
<dbReference type="EMBL" id="JANPWB010000006">
    <property type="protein sequence ID" value="KAJ1180097.1"/>
    <property type="molecule type" value="Genomic_DNA"/>
</dbReference>
<dbReference type="GO" id="GO:0008017">
    <property type="term" value="F:microtubule binding"/>
    <property type="evidence" value="ECO:0007669"/>
    <property type="project" value="InterPro"/>
</dbReference>
<reference evidence="2" key="1">
    <citation type="journal article" date="2022" name="bioRxiv">
        <title>Sequencing and chromosome-scale assembly of the giantPleurodeles waltlgenome.</title>
        <authorList>
            <person name="Brown T."/>
            <person name="Elewa A."/>
            <person name="Iarovenko S."/>
            <person name="Subramanian E."/>
            <person name="Araus A.J."/>
            <person name="Petzold A."/>
            <person name="Susuki M."/>
            <person name="Suzuki K.-i.T."/>
            <person name="Hayashi T."/>
            <person name="Toyoda A."/>
            <person name="Oliveira C."/>
            <person name="Osipova E."/>
            <person name="Leigh N.D."/>
            <person name="Simon A."/>
            <person name="Yun M.H."/>
        </authorList>
    </citation>
    <scope>NUCLEOTIDE SEQUENCE</scope>
    <source>
        <strain evidence="2">20211129_DDA</strain>
        <tissue evidence="2">Liver</tissue>
    </source>
</reference>
<evidence type="ECO:0000313" key="3">
    <source>
        <dbReference type="Proteomes" id="UP001066276"/>
    </source>
</evidence>
<evidence type="ECO:0008006" key="4">
    <source>
        <dbReference type="Google" id="ProtNLM"/>
    </source>
</evidence>
<protein>
    <recommendedName>
        <fullName evidence="4">Protein regulator of cytokinesis 1</fullName>
    </recommendedName>
</protein>
<keyword evidence="3" id="KW-1185">Reference proteome</keyword>
<sequence>MAAMRRSEVLAEESVQCLNRALNRLRNIWEEIGIPEDQRLQRTDVVRTHIKGLLDLMIAEEESLKERLIRSIGVCRRELDMLCHELMLPPFETDDDLTILQLEKDLRTRVEVLLKQKKERQTELITLRQRDEELCTILCTPLYFIDDQAVPSLDDLDQYRRHLASLAEEKDRRKAEFVNTKKQIILCMEELDQIPDSSFERDVVRENEESFCLSTEHIASVKLLLLQLEEKRTQNEVVCSQLRSRITELWNRLQIPNEKREAFAKYMTGSRGKTLAALQNEVERLEVLKVENLQHFIKEIRAELISYWDKCFYSVEQRKAFSPFDDDAYTEDLLTLHEDEIARIKHHYEVHKELFEGVQHWQGSWQRYLELEKKVEDPSRLANRGGNLLKEQREHSALLKKLPKLEEELKVRIDSWEQEQMMEFKVHGQKFMDFVSEQWQAFHAEKEREKQERVIKKNRQKEVEMYYGSVPKTPSKRKVPLAQTPGKYRKLNGTSVSSTSSNSTTRSIIGGTICHSPASRPPPSGGTVASRTPNRVMKPPRIGLLESIKENMSQFNSTTVSGVYTHSAASQRNLSVNSVASTYSEFAVIYYLYQFLGSTQSGRG</sequence>
<accession>A0AAV7TTY7</accession>
<dbReference type="Gene3D" id="1.20.58.1520">
    <property type="match status" value="1"/>
</dbReference>